<evidence type="ECO:0000256" key="1">
    <source>
        <dbReference type="ARBA" id="ARBA00022692"/>
    </source>
</evidence>
<name>A0A8T2PVE3_9TELE</name>
<evidence type="ECO:0000313" key="4">
    <source>
        <dbReference type="EMBL" id="KAG9355196.1"/>
    </source>
</evidence>
<comment type="caution">
    <text evidence="4">The sequence shown here is derived from an EMBL/GenBank/DDBJ whole genome shotgun (WGS) entry which is preliminary data.</text>
</comment>
<evidence type="ECO:0000313" key="5">
    <source>
        <dbReference type="Proteomes" id="UP000824540"/>
    </source>
</evidence>
<evidence type="ECO:0000259" key="3">
    <source>
        <dbReference type="Pfam" id="PF17047"/>
    </source>
</evidence>
<sequence length="224" mass="24666">MWPYICQFVDKLFRETIEPAVKGANPHLSSFCFSKIDMGDKPLRVNGVKVYTENVDKRQIIMDLQISFVGNTEIDVDIKKYYCRAGIKSIQLHGVMRVVMEPLLGDMPLIGALSVFFLKKPDREIVFITGLPQANSFICEWVGWVAGVGEREGVSVTAPSPAPNPDRIMTFACGYLVSPSWLPLGAVLHAGFDRSSCCVDNAAFCLSAAESLNSAHPGHPHHIV</sequence>
<keyword evidence="5" id="KW-1185">Reference proteome</keyword>
<dbReference type="OrthoDB" id="8951477at2759"/>
<dbReference type="Pfam" id="PF17047">
    <property type="entry name" value="SMP_LBD"/>
    <property type="match status" value="1"/>
</dbReference>
<dbReference type="PANTHER" id="PTHR45761:SF2">
    <property type="entry name" value="EXTENDED SYNAPTOTAGMIN-2"/>
    <property type="match status" value="1"/>
</dbReference>
<dbReference type="GO" id="GO:0005544">
    <property type="term" value="F:calcium-dependent phospholipid binding"/>
    <property type="evidence" value="ECO:0007669"/>
    <property type="project" value="TreeGrafter"/>
</dbReference>
<dbReference type="GO" id="GO:0035091">
    <property type="term" value="F:phosphatidylinositol binding"/>
    <property type="evidence" value="ECO:0007669"/>
    <property type="project" value="TreeGrafter"/>
</dbReference>
<feature type="domain" description="Synaptotagmin SMP" evidence="3">
    <location>
        <begin position="1"/>
        <end position="131"/>
    </location>
</feature>
<dbReference type="InterPro" id="IPR039010">
    <property type="entry name" value="Synaptotagmin_SMP"/>
</dbReference>
<protein>
    <recommendedName>
        <fullName evidence="3">Synaptotagmin SMP domain-containing protein</fullName>
    </recommendedName>
</protein>
<evidence type="ECO:0000256" key="2">
    <source>
        <dbReference type="ARBA" id="ARBA00022989"/>
    </source>
</evidence>
<dbReference type="AlphaFoldDB" id="A0A8T2PVE3"/>
<keyword evidence="1" id="KW-0812">Transmembrane</keyword>
<proteinExistence type="predicted"/>
<reference evidence="4" key="1">
    <citation type="thesis" date="2021" institute="BYU ScholarsArchive" country="Provo, UT, USA">
        <title>Applications of and Algorithms for Genome Assembly and Genomic Analyses with an Emphasis on Marine Teleosts.</title>
        <authorList>
            <person name="Pickett B.D."/>
        </authorList>
    </citation>
    <scope>NUCLEOTIDE SEQUENCE</scope>
    <source>
        <strain evidence="4">HI-2016</strain>
    </source>
</reference>
<organism evidence="4 5">
    <name type="scientific">Albula glossodonta</name>
    <name type="common">roundjaw bonefish</name>
    <dbReference type="NCBI Taxonomy" id="121402"/>
    <lineage>
        <taxon>Eukaryota</taxon>
        <taxon>Metazoa</taxon>
        <taxon>Chordata</taxon>
        <taxon>Craniata</taxon>
        <taxon>Vertebrata</taxon>
        <taxon>Euteleostomi</taxon>
        <taxon>Actinopterygii</taxon>
        <taxon>Neopterygii</taxon>
        <taxon>Teleostei</taxon>
        <taxon>Albuliformes</taxon>
        <taxon>Albulidae</taxon>
        <taxon>Albula</taxon>
    </lineage>
</organism>
<keyword evidence="2" id="KW-0472">Membrane</keyword>
<gene>
    <name evidence="4" type="ORF">JZ751_000034</name>
</gene>
<dbReference type="GO" id="GO:0005789">
    <property type="term" value="C:endoplasmic reticulum membrane"/>
    <property type="evidence" value="ECO:0007669"/>
    <property type="project" value="TreeGrafter"/>
</dbReference>
<dbReference type="GO" id="GO:0005509">
    <property type="term" value="F:calcium ion binding"/>
    <property type="evidence" value="ECO:0007669"/>
    <property type="project" value="TreeGrafter"/>
</dbReference>
<dbReference type="Proteomes" id="UP000824540">
    <property type="component" value="Unassembled WGS sequence"/>
</dbReference>
<dbReference type="GO" id="GO:0031210">
    <property type="term" value="F:phosphatidylcholine binding"/>
    <property type="evidence" value="ECO:0007669"/>
    <property type="project" value="TreeGrafter"/>
</dbReference>
<accession>A0A8T2PVE3</accession>
<dbReference type="InterPro" id="IPR051634">
    <property type="entry name" value="Extended_Synaptotagmin"/>
</dbReference>
<dbReference type="EMBL" id="JAFBMS010000001">
    <property type="protein sequence ID" value="KAG9355196.1"/>
    <property type="molecule type" value="Genomic_DNA"/>
</dbReference>
<dbReference type="PANTHER" id="PTHR45761">
    <property type="entry name" value="EXTENDED SYNAPTOTAGMIN-LIKE PROTEIN 2, ISOFORM C"/>
    <property type="match status" value="1"/>
</dbReference>
<keyword evidence="2" id="KW-1133">Transmembrane helix</keyword>
<dbReference type="GO" id="GO:0008429">
    <property type="term" value="F:phosphatidylethanolamine binding"/>
    <property type="evidence" value="ECO:0007669"/>
    <property type="project" value="TreeGrafter"/>
</dbReference>